<dbReference type="AlphaFoldDB" id="A0A5J4TLS4"/>
<reference evidence="1 2" key="1">
    <citation type="submission" date="2019-03" db="EMBL/GenBank/DDBJ databases">
        <title>Single cell metagenomics reveals metabolic interactions within the superorganism composed of flagellate Streblomastix strix and complex community of Bacteroidetes bacteria on its surface.</title>
        <authorList>
            <person name="Treitli S.C."/>
            <person name="Kolisko M."/>
            <person name="Husnik F."/>
            <person name="Keeling P."/>
            <person name="Hampl V."/>
        </authorList>
    </citation>
    <scope>NUCLEOTIDE SEQUENCE [LARGE SCALE GENOMIC DNA]</scope>
    <source>
        <strain evidence="1">ST1C</strain>
    </source>
</reference>
<organism evidence="1 2">
    <name type="scientific">Streblomastix strix</name>
    <dbReference type="NCBI Taxonomy" id="222440"/>
    <lineage>
        <taxon>Eukaryota</taxon>
        <taxon>Metamonada</taxon>
        <taxon>Preaxostyla</taxon>
        <taxon>Oxymonadida</taxon>
        <taxon>Streblomastigidae</taxon>
        <taxon>Streblomastix</taxon>
    </lineage>
</organism>
<evidence type="ECO:0008006" key="3">
    <source>
        <dbReference type="Google" id="ProtNLM"/>
    </source>
</evidence>
<gene>
    <name evidence="1" type="ORF">EZS28_045205</name>
</gene>
<feature type="non-terminal residue" evidence="1">
    <location>
        <position position="1"/>
    </location>
</feature>
<protein>
    <recommendedName>
        <fullName evidence="3">Tyr recombinase domain-containing protein</fullName>
    </recommendedName>
</protein>
<evidence type="ECO:0000313" key="1">
    <source>
        <dbReference type="EMBL" id="KAA6359268.1"/>
    </source>
</evidence>
<accession>A0A5J4TLS4</accession>
<dbReference type="EMBL" id="SNRW01028651">
    <property type="protein sequence ID" value="KAA6359268.1"/>
    <property type="molecule type" value="Genomic_DNA"/>
</dbReference>
<dbReference type="Proteomes" id="UP000324800">
    <property type="component" value="Unassembled WGS sequence"/>
</dbReference>
<sequence length="328" mass="38585">DGWHSVWRRHRQRIGEFEEFWMKQGKSWEDLLAVKDPEVVILNFLAQQDRSQSSDANTNVCRTAIGMLFRVQGFQEKEINGYVLKQMMLKSQYATRKKRKEQPIYKLDILSRYIQGKFGYIEQPREHEHMGCVISSIMAFATLRLTEIHRAKATKNEDGSWQLDIAVWKASWFARRSTDDQTKPLWWRGSRKKIASYEYLSKAIHMVMKGAGVQAKNSVTSIRKSSITKSIDQGASQQEVDRASRHNEGADTVAVLYDMNLNDKLRERLTNFEQLMKSHKQKVVQIKWMHRQSRSLRSCYLRNPRIWNTTFYPPMNFLHSTVIICIQY</sequence>
<comment type="caution">
    <text evidence="1">The sequence shown here is derived from an EMBL/GenBank/DDBJ whole genome shotgun (WGS) entry which is preliminary data.</text>
</comment>
<proteinExistence type="predicted"/>
<evidence type="ECO:0000313" key="2">
    <source>
        <dbReference type="Proteomes" id="UP000324800"/>
    </source>
</evidence>
<name>A0A5J4TLS4_9EUKA</name>